<evidence type="ECO:0000313" key="2">
    <source>
        <dbReference type="EMBL" id="KAJ7351428.1"/>
    </source>
</evidence>
<evidence type="ECO:0000313" key="3">
    <source>
        <dbReference type="Proteomes" id="UP001218218"/>
    </source>
</evidence>
<evidence type="ECO:0000256" key="1">
    <source>
        <dbReference type="SAM" id="SignalP"/>
    </source>
</evidence>
<protein>
    <submittedName>
        <fullName evidence="2">Uncharacterized protein</fullName>
    </submittedName>
</protein>
<feature type="chain" id="PRO_5042006624" evidence="1">
    <location>
        <begin position="23"/>
        <end position="199"/>
    </location>
</feature>
<dbReference type="Proteomes" id="UP001218218">
    <property type="component" value="Unassembled WGS sequence"/>
</dbReference>
<keyword evidence="1" id="KW-0732">Signal</keyword>
<organism evidence="2 3">
    <name type="scientific">Mycena albidolilacea</name>
    <dbReference type="NCBI Taxonomy" id="1033008"/>
    <lineage>
        <taxon>Eukaryota</taxon>
        <taxon>Fungi</taxon>
        <taxon>Dikarya</taxon>
        <taxon>Basidiomycota</taxon>
        <taxon>Agaricomycotina</taxon>
        <taxon>Agaricomycetes</taxon>
        <taxon>Agaricomycetidae</taxon>
        <taxon>Agaricales</taxon>
        <taxon>Marasmiineae</taxon>
        <taxon>Mycenaceae</taxon>
        <taxon>Mycena</taxon>
    </lineage>
</organism>
<dbReference type="EMBL" id="JARIHO010000013">
    <property type="protein sequence ID" value="KAJ7351428.1"/>
    <property type="molecule type" value="Genomic_DNA"/>
</dbReference>
<comment type="caution">
    <text evidence="2">The sequence shown here is derived from an EMBL/GenBank/DDBJ whole genome shotgun (WGS) entry which is preliminary data.</text>
</comment>
<accession>A0AAD7A7Q4</accession>
<name>A0AAD7A7Q4_9AGAR</name>
<feature type="signal peptide" evidence="1">
    <location>
        <begin position="1"/>
        <end position="22"/>
    </location>
</feature>
<dbReference type="AlphaFoldDB" id="A0AAD7A7Q4"/>
<keyword evidence="3" id="KW-1185">Reference proteome</keyword>
<gene>
    <name evidence="2" type="ORF">DFH08DRAFT_1078441</name>
</gene>
<proteinExistence type="predicted"/>
<reference evidence="2" key="1">
    <citation type="submission" date="2023-03" db="EMBL/GenBank/DDBJ databases">
        <title>Massive genome expansion in bonnet fungi (Mycena s.s.) driven by repeated elements and novel gene families across ecological guilds.</title>
        <authorList>
            <consortium name="Lawrence Berkeley National Laboratory"/>
            <person name="Harder C.B."/>
            <person name="Miyauchi S."/>
            <person name="Viragh M."/>
            <person name="Kuo A."/>
            <person name="Thoen E."/>
            <person name="Andreopoulos B."/>
            <person name="Lu D."/>
            <person name="Skrede I."/>
            <person name="Drula E."/>
            <person name="Henrissat B."/>
            <person name="Morin E."/>
            <person name="Kohler A."/>
            <person name="Barry K."/>
            <person name="LaButti K."/>
            <person name="Morin E."/>
            <person name="Salamov A."/>
            <person name="Lipzen A."/>
            <person name="Mereny Z."/>
            <person name="Hegedus B."/>
            <person name="Baldrian P."/>
            <person name="Stursova M."/>
            <person name="Weitz H."/>
            <person name="Taylor A."/>
            <person name="Grigoriev I.V."/>
            <person name="Nagy L.G."/>
            <person name="Martin F."/>
            <person name="Kauserud H."/>
        </authorList>
    </citation>
    <scope>NUCLEOTIDE SEQUENCE</scope>
    <source>
        <strain evidence="2">CBHHK002</strain>
    </source>
</reference>
<sequence length="199" mass="20698">MPTQRVVASLFALTLALMHVSAQNVTLHVVSQDIPSGSQANQISFTASDSISVGGTNSHGGTTYVDVEVLISEVVIQPHTTITVSSAPTTDTFTWVEDASGFQQTNIRSVNGITPETAVETCGFGTDGRGTCVESLVSPQTTETITFSGNVVPYFTLVAASPSSSSSSSSSKKNAALRTAYTGWNVLSAVVVMALFQVA</sequence>